<comment type="caution">
    <text evidence="1">The sequence shown here is derived from an EMBL/GenBank/DDBJ whole genome shotgun (WGS) entry which is preliminary data.</text>
</comment>
<dbReference type="AlphaFoldDB" id="A0A109KFN3"/>
<dbReference type="PATRIC" id="fig|294.194.peg.7062"/>
<evidence type="ECO:0000313" key="2">
    <source>
        <dbReference type="Proteomes" id="UP000061348"/>
    </source>
</evidence>
<sequence>MDSTENVDERLLAAVMDEAQTDFSIASIAVEKIRQGAESIAAGMHGRNHVKASFEHYDGTPMSPEEALAHQCVHAASIGKSLGQEFLLKAPAPLLEQFSAVAGNRNVADSGAMLAGLLHGFMIAFATRETEERALKAMLEVARICDEANNIRGTSFGQASD</sequence>
<protein>
    <submittedName>
        <fullName evidence="1">Uncharacterized protein</fullName>
    </submittedName>
</protein>
<dbReference type="Proteomes" id="UP000061348">
    <property type="component" value="Unassembled WGS sequence"/>
</dbReference>
<evidence type="ECO:0000313" key="1">
    <source>
        <dbReference type="EMBL" id="KWV68357.1"/>
    </source>
</evidence>
<name>A0A109KFN3_PSEFL</name>
<proteinExistence type="predicted"/>
<dbReference type="EMBL" id="LCYA01000341">
    <property type="protein sequence ID" value="KWV68357.1"/>
    <property type="molecule type" value="Genomic_DNA"/>
</dbReference>
<reference evidence="1 2" key="1">
    <citation type="submission" date="2015-05" db="EMBL/GenBank/DDBJ databases">
        <title>A genomic and transcriptomic approach to investigate the blue pigment phenotype in Pseudomonas fluorescens.</title>
        <authorList>
            <person name="Andreani N.A."/>
            <person name="Cardazzo B."/>
        </authorList>
    </citation>
    <scope>NUCLEOTIDE SEQUENCE [LARGE SCALE GENOMIC DNA]</scope>
    <source>
        <strain evidence="1 2">Ps_22</strain>
    </source>
</reference>
<organism evidence="1 2">
    <name type="scientific">Pseudomonas fluorescens</name>
    <dbReference type="NCBI Taxonomy" id="294"/>
    <lineage>
        <taxon>Bacteria</taxon>
        <taxon>Pseudomonadati</taxon>
        <taxon>Pseudomonadota</taxon>
        <taxon>Gammaproteobacteria</taxon>
        <taxon>Pseudomonadales</taxon>
        <taxon>Pseudomonadaceae</taxon>
        <taxon>Pseudomonas</taxon>
    </lineage>
</organism>
<accession>A0A109KFN3</accession>
<dbReference type="RefSeq" id="WP_060765506.1">
    <property type="nucleotide sequence ID" value="NZ_LCYA01000341.1"/>
</dbReference>
<gene>
    <name evidence="1" type="ORF">PFLmoz3_06335</name>
</gene>